<evidence type="ECO:0000259" key="1">
    <source>
        <dbReference type="Pfam" id="PF00931"/>
    </source>
</evidence>
<dbReference type="InterPro" id="IPR053137">
    <property type="entry name" value="NLR-like"/>
</dbReference>
<reference evidence="3" key="1">
    <citation type="submission" date="2021-01" db="EMBL/GenBank/DDBJ databases">
        <title>Whole genome shotgun sequence of Actinoplanes ferrugineus NBRC 15555.</title>
        <authorList>
            <person name="Komaki H."/>
            <person name="Tamura T."/>
        </authorList>
    </citation>
    <scope>NUCLEOTIDE SEQUENCE</scope>
    <source>
        <strain evidence="3">NBRC 15555</strain>
    </source>
</reference>
<dbReference type="Pfam" id="PF00931">
    <property type="entry name" value="NB-ARC"/>
    <property type="match status" value="1"/>
</dbReference>
<proteinExistence type="predicted"/>
<dbReference type="PANTHER" id="PTHR46082">
    <property type="entry name" value="ATP/GTP-BINDING PROTEIN-RELATED"/>
    <property type="match status" value="1"/>
</dbReference>
<gene>
    <name evidence="3" type="ORF">Afe05nite_64380</name>
</gene>
<evidence type="ECO:0000313" key="3">
    <source>
        <dbReference type="EMBL" id="GIE14598.1"/>
    </source>
</evidence>
<accession>A0A919MG95</accession>
<name>A0A919MG95_9ACTN</name>
<dbReference type="EMBL" id="BOMM01000056">
    <property type="protein sequence ID" value="GIE14598.1"/>
    <property type="molecule type" value="Genomic_DNA"/>
</dbReference>
<dbReference type="AlphaFoldDB" id="A0A919MG95"/>
<evidence type="ECO:0008006" key="5">
    <source>
        <dbReference type="Google" id="ProtNLM"/>
    </source>
</evidence>
<dbReference type="Pfam" id="PF19956">
    <property type="entry name" value="EAD2"/>
    <property type="match status" value="1"/>
</dbReference>
<feature type="domain" description="NB-ARC" evidence="1">
    <location>
        <begin position="147"/>
        <end position="281"/>
    </location>
</feature>
<comment type="caution">
    <text evidence="3">The sequence shown here is derived from an EMBL/GenBank/DDBJ whole genome shotgun (WGS) entry which is preliminary data.</text>
</comment>
<dbReference type="RefSeq" id="WP_203820990.1">
    <property type="nucleotide sequence ID" value="NZ_BAAABP010000043.1"/>
</dbReference>
<dbReference type="Gene3D" id="3.40.50.300">
    <property type="entry name" value="P-loop containing nucleotide triphosphate hydrolases"/>
    <property type="match status" value="1"/>
</dbReference>
<dbReference type="Gene3D" id="1.25.40.10">
    <property type="entry name" value="Tetratricopeptide repeat domain"/>
    <property type="match status" value="2"/>
</dbReference>
<dbReference type="PANTHER" id="PTHR46082:SF6">
    <property type="entry name" value="AAA+ ATPASE DOMAIN-CONTAINING PROTEIN-RELATED"/>
    <property type="match status" value="1"/>
</dbReference>
<feature type="domain" description="Effector-associated" evidence="2">
    <location>
        <begin position="10"/>
        <end position="82"/>
    </location>
</feature>
<dbReference type="InterPro" id="IPR011990">
    <property type="entry name" value="TPR-like_helical_dom_sf"/>
</dbReference>
<sequence>MSDPHTPLLEALLQVPGLERRDTRDARIAELSRTLTRDFAFERSDVPRDDLAALLEVFATAPADLRVFGEIIALRHPGAQAQRFAELTVVRPRSARRHVYRPEERIIGDIPIRNRNFTGRVELLERLGEALETALERGTQTSVLPPAVNGMGGVGKTQLVTEYVHRHLDQYDLIWWIPSEQTSTVLAALTQLAQRLDQPVADDQQETARTVLNWLAGSDREWLLVYDNADDPVSLTPLLPTTGGHVIVTTRNDQWSRIGIAIEVDIFRRDESVELLFKRTTDQNGKGTVSAAEADQLADKLGDLPLALEQAAAWYVATGMPIPEYLELLDDRIELLDEGRPPNYPLSVAALVAVALERLRNTDEAIAQLFALFAFLGGDGIRQSVLRRGNNAELSSPLKESLRSPIRTGQLVRELRRYGLARTVSRAPSSSTPEAADKSPRLQVHRLVQRVLRDTLDPEQREQTLLNVQNLLAAAAPGDPDEIGELDLQAEMGPHLRTADMIHARSADGRQTVLEYARFLYLTGDYQSSRALAEEAAREWAQATGGEYDLGPDGQATLLAKSQVANATRALGDSRTASVILEEAYQGMLASAKVGPEHEYTLVTSNQVGHDLRIAGKYQEALEFDEGSVEAHRRAFAEDEVYILRAMGNLAVDYRLIGEFAAALRLDEEIASYYADAGVIDLQVIHMNINVARDYYGLGHYRAAIQRLEEWMPIQDRMLGKGHPSVLLAERTHAITMRKLGRLRPDTRPGHETPGALDLMREARDRTVRKFNPNHEHAIAANMSVANALRQTGQYAEASSLIDEALTRYRKDFAVDHPLTLAAEVNQAILLRATGDVERALAVDETTYAKLQAKLGAKHPYTICAGTSLATGYALIGRAPQALALTERMVEISANDAEGERARGGADHPYVLMRTVNLAHDVRAAGDEDRATALFDDAVGRLKALLGPEHPEVLEATAGRRLENDIEPPPT</sequence>
<dbReference type="InterPro" id="IPR045431">
    <property type="entry name" value="EAD2"/>
</dbReference>
<protein>
    <recommendedName>
        <fullName evidence="5">Tetratricopeptide repeat protein</fullName>
    </recommendedName>
</protein>
<evidence type="ECO:0000259" key="2">
    <source>
        <dbReference type="Pfam" id="PF19956"/>
    </source>
</evidence>
<dbReference type="InterPro" id="IPR027417">
    <property type="entry name" value="P-loop_NTPase"/>
</dbReference>
<keyword evidence="4" id="KW-1185">Reference proteome</keyword>
<dbReference type="NCBIfam" id="NF040586">
    <property type="entry name" value="FxSxx_TPR"/>
    <property type="match status" value="1"/>
</dbReference>
<dbReference type="SUPFAM" id="SSF48452">
    <property type="entry name" value="TPR-like"/>
    <property type="match status" value="2"/>
</dbReference>
<dbReference type="Pfam" id="PF13424">
    <property type="entry name" value="TPR_12"/>
    <property type="match status" value="2"/>
</dbReference>
<dbReference type="Proteomes" id="UP000598174">
    <property type="component" value="Unassembled WGS sequence"/>
</dbReference>
<dbReference type="InterPro" id="IPR002182">
    <property type="entry name" value="NB-ARC"/>
</dbReference>
<dbReference type="Pfam" id="PF13374">
    <property type="entry name" value="TPR_10"/>
    <property type="match status" value="1"/>
</dbReference>
<evidence type="ECO:0000313" key="4">
    <source>
        <dbReference type="Proteomes" id="UP000598174"/>
    </source>
</evidence>
<organism evidence="3 4">
    <name type="scientific">Paractinoplanes ferrugineus</name>
    <dbReference type="NCBI Taxonomy" id="113564"/>
    <lineage>
        <taxon>Bacteria</taxon>
        <taxon>Bacillati</taxon>
        <taxon>Actinomycetota</taxon>
        <taxon>Actinomycetes</taxon>
        <taxon>Micromonosporales</taxon>
        <taxon>Micromonosporaceae</taxon>
        <taxon>Paractinoplanes</taxon>
    </lineage>
</organism>
<dbReference type="GO" id="GO:0043531">
    <property type="term" value="F:ADP binding"/>
    <property type="evidence" value="ECO:0007669"/>
    <property type="project" value="InterPro"/>
</dbReference>
<dbReference type="SUPFAM" id="SSF52540">
    <property type="entry name" value="P-loop containing nucleoside triphosphate hydrolases"/>
    <property type="match status" value="1"/>
</dbReference>